<evidence type="ECO:0000259" key="2">
    <source>
        <dbReference type="Pfam" id="PF25597"/>
    </source>
</evidence>
<dbReference type="PANTHER" id="PTHR42648">
    <property type="entry name" value="TRANSPOSASE, PUTATIVE-RELATED"/>
    <property type="match status" value="1"/>
</dbReference>
<reference evidence="3" key="2">
    <citation type="submission" date="2022-01" db="EMBL/GenBank/DDBJ databases">
        <authorList>
            <person name="Yamashiro T."/>
            <person name="Shiraishi A."/>
            <person name="Satake H."/>
            <person name="Nakayama K."/>
        </authorList>
    </citation>
    <scope>NUCLEOTIDE SEQUENCE</scope>
</reference>
<dbReference type="InterPro" id="IPR036397">
    <property type="entry name" value="RNaseH_sf"/>
</dbReference>
<dbReference type="InterPro" id="IPR012337">
    <property type="entry name" value="RNaseH-like_sf"/>
</dbReference>
<comment type="caution">
    <text evidence="3">The sequence shown here is derived from an EMBL/GenBank/DDBJ whole genome shotgun (WGS) entry which is preliminary data.</text>
</comment>
<reference evidence="3" key="1">
    <citation type="journal article" date="2022" name="Int. J. Mol. Sci.">
        <title>Draft Genome of Tanacetum Coccineum: Genomic Comparison of Closely Related Tanacetum-Family Plants.</title>
        <authorList>
            <person name="Yamashiro T."/>
            <person name="Shiraishi A."/>
            <person name="Nakayama K."/>
            <person name="Satake H."/>
        </authorList>
    </citation>
    <scope>NUCLEOTIDE SEQUENCE</scope>
</reference>
<gene>
    <name evidence="3" type="ORF">Tco_0952391</name>
</gene>
<dbReference type="EMBL" id="BQNB010015750">
    <property type="protein sequence ID" value="GJT43676.1"/>
    <property type="molecule type" value="Genomic_DNA"/>
</dbReference>
<dbReference type="InterPro" id="IPR039537">
    <property type="entry name" value="Retrotran_Ty1/copia-like"/>
</dbReference>
<proteinExistence type="predicted"/>
<sequence>MTHPHPNRRFVPQAVLTRSGKINTAGASVNTAGARINTTVRPVNTAGSKPTMNHPRSISNTYKKGYSQVTRLFNTNKNSIFNKTVNIVKVKDTIARYRAVVSENKGKGANAVKASACWVWKAKNSSASNTFKKYSYIDALGRSKSIMIGSQKAHMTGNKCYLTEYEDYDGYLFCPFGDGKGRISRKGFVESSKKDNITVVARRTLSRMVLSRRNRTLIEAARTMLVDSKLPTTFWAEAVNTACYVLNKVLVIKPHTKTPYELIRGITPLIDFMKPFGCPVTILNTKDHLGKFDEKADEGFFVGYYVVSKAMRVFNKRTRIVEETLNVRFLENAHNVTGNRPDWLFDVDSLSKSMNYVTQLLQKTQTNDPKISEEDAEEKPTKMDESGASNKDRDDDQATRSEFERLLQQEQQTIHPNSTNSINTVSTTVITAGPSFTDDDLSLPVNVAEASNAFEEHLFEQFSPFKNALHTYTCFKCDSNGFY</sequence>
<dbReference type="SUPFAM" id="SSF53098">
    <property type="entry name" value="Ribonuclease H-like"/>
    <property type="match status" value="1"/>
</dbReference>
<dbReference type="Pfam" id="PF25597">
    <property type="entry name" value="SH3_retrovirus"/>
    <property type="match status" value="1"/>
</dbReference>
<name>A0ABQ5DWU2_9ASTR</name>
<feature type="domain" description="Retroviral polymerase SH3-like" evidence="2">
    <location>
        <begin position="278"/>
        <end position="334"/>
    </location>
</feature>
<feature type="region of interest" description="Disordered" evidence="1">
    <location>
        <begin position="361"/>
        <end position="400"/>
    </location>
</feature>
<dbReference type="Proteomes" id="UP001151760">
    <property type="component" value="Unassembled WGS sequence"/>
</dbReference>
<dbReference type="InterPro" id="IPR057670">
    <property type="entry name" value="SH3_retrovirus"/>
</dbReference>
<protein>
    <submittedName>
        <fullName evidence="3">Retrovirus-related pol polyprotein from transposon TNT 1-94</fullName>
    </submittedName>
</protein>
<evidence type="ECO:0000313" key="3">
    <source>
        <dbReference type="EMBL" id="GJT43676.1"/>
    </source>
</evidence>
<accession>A0ABQ5DWU2</accession>
<dbReference type="Gene3D" id="3.30.420.10">
    <property type="entry name" value="Ribonuclease H-like superfamily/Ribonuclease H"/>
    <property type="match status" value="1"/>
</dbReference>
<evidence type="ECO:0000313" key="4">
    <source>
        <dbReference type="Proteomes" id="UP001151760"/>
    </source>
</evidence>
<evidence type="ECO:0000256" key="1">
    <source>
        <dbReference type="SAM" id="MobiDB-lite"/>
    </source>
</evidence>
<dbReference type="PANTHER" id="PTHR42648:SF32">
    <property type="entry name" value="RIBONUCLEASE H-LIKE DOMAIN, GAG-PRE-INTEGRASE DOMAIN PROTEIN-RELATED"/>
    <property type="match status" value="1"/>
</dbReference>
<keyword evidence="4" id="KW-1185">Reference proteome</keyword>
<organism evidence="3 4">
    <name type="scientific">Tanacetum coccineum</name>
    <dbReference type="NCBI Taxonomy" id="301880"/>
    <lineage>
        <taxon>Eukaryota</taxon>
        <taxon>Viridiplantae</taxon>
        <taxon>Streptophyta</taxon>
        <taxon>Embryophyta</taxon>
        <taxon>Tracheophyta</taxon>
        <taxon>Spermatophyta</taxon>
        <taxon>Magnoliopsida</taxon>
        <taxon>eudicotyledons</taxon>
        <taxon>Gunneridae</taxon>
        <taxon>Pentapetalae</taxon>
        <taxon>asterids</taxon>
        <taxon>campanulids</taxon>
        <taxon>Asterales</taxon>
        <taxon>Asteraceae</taxon>
        <taxon>Asteroideae</taxon>
        <taxon>Anthemideae</taxon>
        <taxon>Anthemidinae</taxon>
        <taxon>Tanacetum</taxon>
    </lineage>
</organism>
<feature type="compositionally biased region" description="Basic and acidic residues" evidence="1">
    <location>
        <begin position="370"/>
        <end position="400"/>
    </location>
</feature>